<keyword evidence="1" id="KW-0645">Protease</keyword>
<protein>
    <submittedName>
        <fullName evidence="1">Carboxypeptidase-like regulatory domain-containing protein</fullName>
    </submittedName>
</protein>
<evidence type="ECO:0000313" key="1">
    <source>
        <dbReference type="EMBL" id="MCG2462548.1"/>
    </source>
</evidence>
<keyword evidence="2" id="KW-1185">Reference proteome</keyword>
<sequence length="64" mass="7256">MKNWLTFLVLWSVLPFYSQTSEKIISGRVTDVWETPIPNVNILIKGTDRGTQTGKKRIGYSGLT</sequence>
<accession>A0AAE3EX83</accession>
<keyword evidence="1" id="KW-0121">Carboxypeptidase</keyword>
<dbReference type="RefSeq" id="WP_317903685.1">
    <property type="nucleotide sequence ID" value="NZ_JAIRBC010000035.1"/>
</dbReference>
<dbReference type="EMBL" id="JAIRBC010000035">
    <property type="protein sequence ID" value="MCG2462548.1"/>
    <property type="molecule type" value="Genomic_DNA"/>
</dbReference>
<dbReference type="SUPFAM" id="SSF49464">
    <property type="entry name" value="Carboxypeptidase regulatory domain-like"/>
    <property type="match status" value="1"/>
</dbReference>
<dbReference type="Proteomes" id="UP001200642">
    <property type="component" value="Unassembled WGS sequence"/>
</dbReference>
<dbReference type="InterPro" id="IPR008969">
    <property type="entry name" value="CarboxyPept-like_regulatory"/>
</dbReference>
<dbReference type="GO" id="GO:0004180">
    <property type="term" value="F:carboxypeptidase activity"/>
    <property type="evidence" value="ECO:0007669"/>
    <property type="project" value="UniProtKB-KW"/>
</dbReference>
<gene>
    <name evidence="1" type="ORF">K8352_17435</name>
</gene>
<evidence type="ECO:0000313" key="2">
    <source>
        <dbReference type="Proteomes" id="UP001200642"/>
    </source>
</evidence>
<name>A0AAE3EX83_9FLAO</name>
<organism evidence="1 2">
    <name type="scientific">Cerina litoralis</name>
    <dbReference type="NCBI Taxonomy" id="2874477"/>
    <lineage>
        <taxon>Bacteria</taxon>
        <taxon>Pseudomonadati</taxon>
        <taxon>Bacteroidota</taxon>
        <taxon>Flavobacteriia</taxon>
        <taxon>Flavobacteriales</taxon>
        <taxon>Flavobacteriaceae</taxon>
        <taxon>Cerina</taxon>
    </lineage>
</organism>
<dbReference type="AlphaFoldDB" id="A0AAE3EX83"/>
<comment type="caution">
    <text evidence="1">The sequence shown here is derived from an EMBL/GenBank/DDBJ whole genome shotgun (WGS) entry which is preliminary data.</text>
</comment>
<proteinExistence type="predicted"/>
<keyword evidence="1" id="KW-0378">Hydrolase</keyword>
<reference evidence="1" key="1">
    <citation type="submission" date="2023-02" db="EMBL/GenBank/DDBJ databases">
        <title>Genome of Flavobacteriaceae gen. nov. sp. strain F89.</title>
        <authorList>
            <person name="Wang Y."/>
        </authorList>
    </citation>
    <scope>NUCLEOTIDE SEQUENCE</scope>
    <source>
        <strain evidence="1">F89</strain>
    </source>
</reference>